<organism evidence="2 3">
    <name type="scientific">Macrostomum lignano</name>
    <dbReference type="NCBI Taxonomy" id="282301"/>
    <lineage>
        <taxon>Eukaryota</taxon>
        <taxon>Metazoa</taxon>
        <taxon>Spiralia</taxon>
        <taxon>Lophotrochozoa</taxon>
        <taxon>Platyhelminthes</taxon>
        <taxon>Rhabditophora</taxon>
        <taxon>Macrostomorpha</taxon>
        <taxon>Macrostomida</taxon>
        <taxon>Macrostomidae</taxon>
        <taxon>Macrostomum</taxon>
    </lineage>
</organism>
<evidence type="ECO:0000313" key="2">
    <source>
        <dbReference type="Proteomes" id="UP000095280"/>
    </source>
</evidence>
<evidence type="ECO:0000256" key="1">
    <source>
        <dbReference type="SAM" id="MobiDB-lite"/>
    </source>
</evidence>
<name>A0A1I8FCS7_9PLAT</name>
<sequence length="118" mass="12404">MEDETQQRLKEMQDLCNQRVDEVAKATGEQQRARRVAALLHDRAEAERTWYSARQQEQAELLKLQTALPRPGRAGGPAGGSGWAKGRGADSGAERATVAGGGSGCGSQASGTQPGGGR</sequence>
<dbReference type="WBParaSite" id="maker-unitig_28123-snap-gene-0.1-mRNA-1">
    <property type="protein sequence ID" value="maker-unitig_28123-snap-gene-0.1-mRNA-1"/>
    <property type="gene ID" value="maker-unitig_28123-snap-gene-0.1"/>
</dbReference>
<protein>
    <submittedName>
        <fullName evidence="3">MIP-T3_C domain-containing protein</fullName>
    </submittedName>
</protein>
<dbReference type="AlphaFoldDB" id="A0A1I8FCS7"/>
<evidence type="ECO:0000313" key="3">
    <source>
        <dbReference type="WBParaSite" id="maker-unitig_28123-snap-gene-0.1-mRNA-1"/>
    </source>
</evidence>
<feature type="region of interest" description="Disordered" evidence="1">
    <location>
        <begin position="66"/>
        <end position="118"/>
    </location>
</feature>
<proteinExistence type="predicted"/>
<reference evidence="3" key="1">
    <citation type="submission" date="2016-11" db="UniProtKB">
        <authorList>
            <consortium name="WormBaseParasite"/>
        </authorList>
    </citation>
    <scope>IDENTIFICATION</scope>
</reference>
<keyword evidence="2" id="KW-1185">Reference proteome</keyword>
<accession>A0A1I8FCS7</accession>
<dbReference type="Proteomes" id="UP000095280">
    <property type="component" value="Unplaced"/>
</dbReference>
<feature type="compositionally biased region" description="Gly residues" evidence="1">
    <location>
        <begin position="73"/>
        <end position="85"/>
    </location>
</feature>